<dbReference type="Pfam" id="PF07147">
    <property type="entry name" value="PDCD9"/>
    <property type="match status" value="1"/>
</dbReference>
<evidence type="ECO:0000256" key="8">
    <source>
        <dbReference type="ARBA" id="ARBA00041617"/>
    </source>
</evidence>
<dbReference type="Proteomes" id="UP000625711">
    <property type="component" value="Unassembled WGS sequence"/>
</dbReference>
<keyword evidence="3" id="KW-0689">Ribosomal protein</keyword>
<dbReference type="GO" id="GO:0003735">
    <property type="term" value="F:structural constituent of ribosome"/>
    <property type="evidence" value="ECO:0007669"/>
    <property type="project" value="InterPro"/>
</dbReference>
<evidence type="ECO:0000256" key="7">
    <source>
        <dbReference type="ARBA" id="ARBA00039442"/>
    </source>
</evidence>
<comment type="subcellular location">
    <subcellularLocation>
        <location evidence="1">Mitochondrion</location>
    </subcellularLocation>
</comment>
<reference evidence="9" key="1">
    <citation type="submission" date="2020-08" db="EMBL/GenBank/DDBJ databases">
        <title>Genome sequencing and assembly of the red palm weevil Rhynchophorus ferrugineus.</title>
        <authorList>
            <person name="Dias G.B."/>
            <person name="Bergman C.M."/>
            <person name="Manee M."/>
        </authorList>
    </citation>
    <scope>NUCLEOTIDE SEQUENCE</scope>
    <source>
        <strain evidence="9">AA-2017</strain>
        <tissue evidence="9">Whole larva</tissue>
    </source>
</reference>
<evidence type="ECO:0000256" key="6">
    <source>
        <dbReference type="ARBA" id="ARBA00037985"/>
    </source>
</evidence>
<name>A0A834IIJ4_RHYFE</name>
<dbReference type="OrthoDB" id="5835618at2759"/>
<accession>A0A834IIJ4</accession>
<dbReference type="GO" id="GO:0005840">
    <property type="term" value="C:ribosome"/>
    <property type="evidence" value="ECO:0007669"/>
    <property type="project" value="UniProtKB-KW"/>
</dbReference>
<dbReference type="AlphaFoldDB" id="A0A834IIJ4"/>
<dbReference type="GO" id="GO:0005739">
    <property type="term" value="C:mitochondrion"/>
    <property type="evidence" value="ECO:0007669"/>
    <property type="project" value="UniProtKB-SubCell"/>
</dbReference>
<proteinExistence type="inferred from homology"/>
<keyword evidence="4" id="KW-0496">Mitochondrion</keyword>
<dbReference type="PANTHER" id="PTHR15889:SF2">
    <property type="entry name" value="LARGE RIBOSOMAL SUBUNIT PROTEIN ML37"/>
    <property type="match status" value="1"/>
</dbReference>
<evidence type="ECO:0000256" key="2">
    <source>
        <dbReference type="ARBA" id="ARBA00022946"/>
    </source>
</evidence>
<evidence type="ECO:0000256" key="4">
    <source>
        <dbReference type="ARBA" id="ARBA00023128"/>
    </source>
</evidence>
<gene>
    <name evidence="9" type="ORF">GWI33_008217</name>
</gene>
<evidence type="ECO:0000256" key="3">
    <source>
        <dbReference type="ARBA" id="ARBA00022980"/>
    </source>
</evidence>
<keyword evidence="2" id="KW-0809">Transit peptide</keyword>
<evidence type="ECO:0000256" key="1">
    <source>
        <dbReference type="ARBA" id="ARBA00004173"/>
    </source>
</evidence>
<dbReference type="GO" id="GO:1990904">
    <property type="term" value="C:ribonucleoprotein complex"/>
    <property type="evidence" value="ECO:0007669"/>
    <property type="project" value="UniProtKB-KW"/>
</dbReference>
<dbReference type="PANTHER" id="PTHR15889">
    <property type="entry name" value="MITOCHONDRIAL RIBOSOMAL PROTEIN L37"/>
    <property type="match status" value="1"/>
</dbReference>
<organism evidence="9 10">
    <name type="scientific">Rhynchophorus ferrugineus</name>
    <name type="common">Red palm weevil</name>
    <name type="synonym">Curculio ferrugineus</name>
    <dbReference type="NCBI Taxonomy" id="354439"/>
    <lineage>
        <taxon>Eukaryota</taxon>
        <taxon>Metazoa</taxon>
        <taxon>Ecdysozoa</taxon>
        <taxon>Arthropoda</taxon>
        <taxon>Hexapoda</taxon>
        <taxon>Insecta</taxon>
        <taxon>Pterygota</taxon>
        <taxon>Neoptera</taxon>
        <taxon>Endopterygota</taxon>
        <taxon>Coleoptera</taxon>
        <taxon>Polyphaga</taxon>
        <taxon>Cucujiformia</taxon>
        <taxon>Curculionidae</taxon>
        <taxon>Dryophthorinae</taxon>
        <taxon>Rhynchophorus</taxon>
    </lineage>
</organism>
<comment type="similarity">
    <text evidence="6">Belongs to the mitochondrion-specific ribosomal protein mL37 family.</text>
</comment>
<dbReference type="InterPro" id="IPR052482">
    <property type="entry name" value="mtLSU_mL37"/>
</dbReference>
<dbReference type="GO" id="GO:0006412">
    <property type="term" value="P:translation"/>
    <property type="evidence" value="ECO:0007669"/>
    <property type="project" value="InterPro"/>
</dbReference>
<dbReference type="InterPro" id="IPR010793">
    <property type="entry name" value="Ribosomal_mL37/mL65"/>
</dbReference>
<keyword evidence="10" id="KW-1185">Reference proteome</keyword>
<evidence type="ECO:0000313" key="10">
    <source>
        <dbReference type="Proteomes" id="UP000625711"/>
    </source>
</evidence>
<sequence length="405" mass="46995">MRITQSLLRQHIGWHFEKHWNVQRKRVPIQTGVDKILREKGFEIEDPIEFLKEKVVHERIEVVGFGNRPPKLDHTHPNWHDRKLLTYKDNNVLLEGLTQAKILTNTVQITDGLPEKIEPATFSSEFNRRIKNIILGSFALDAQQVKLPKVKDPERPAWNFPRTYGITQNRSFKLLVSKLLNLIETSSDVELVKQRFLTDNLIFSYLFEKDNDLIQFQLLGDFVLLSKEPLSPVTQQSTKEFDLPIIDPIKPTITLNEENIYVLDNIYPIKKESPFYPHTLFINFDPENVKNIFEEEVTEDQIHGRNLLKTFTAAASYARARYGETVTDLPSPVTIQSIQTDGKMFYFGVLQLNTLDLNSKDQKNIWYHVPGMPLYESCGYNVGKPVLLGYNKDVIRHLLGFYNNV</sequence>
<dbReference type="EMBL" id="JAACXV010000397">
    <property type="protein sequence ID" value="KAF7278513.1"/>
    <property type="molecule type" value="Genomic_DNA"/>
</dbReference>
<protein>
    <recommendedName>
        <fullName evidence="7">Large ribosomal subunit protein mL37</fullName>
    </recommendedName>
    <alternativeName>
        <fullName evidence="8">39S ribosomal protein L37, mitochondrial</fullName>
    </alternativeName>
</protein>
<keyword evidence="5" id="KW-0687">Ribonucleoprotein</keyword>
<evidence type="ECO:0000256" key="5">
    <source>
        <dbReference type="ARBA" id="ARBA00023274"/>
    </source>
</evidence>
<evidence type="ECO:0000313" key="9">
    <source>
        <dbReference type="EMBL" id="KAF7278513.1"/>
    </source>
</evidence>
<comment type="caution">
    <text evidence="9">The sequence shown here is derived from an EMBL/GenBank/DDBJ whole genome shotgun (WGS) entry which is preliminary data.</text>
</comment>